<dbReference type="RefSeq" id="WP_262067442.1">
    <property type="nucleotide sequence ID" value="NZ_JAMXOD010000037.1"/>
</dbReference>
<evidence type="ECO:0000313" key="1">
    <source>
        <dbReference type="EMBL" id="MCP1103666.1"/>
    </source>
</evidence>
<dbReference type="EMBL" id="JAMZFW010000037">
    <property type="protein sequence ID" value="MCP1103666.1"/>
    <property type="molecule type" value="Genomic_DNA"/>
</dbReference>
<dbReference type="Proteomes" id="UP001523566">
    <property type="component" value="Unassembled WGS sequence"/>
</dbReference>
<accession>A0ABT1ECU7</accession>
<name>A0ABT1ECU7_9FIRM</name>
<sequence length="71" mass="8274">MGFIRYYKLGTWPVPKLVVHLALPAILAQIIDVLYNIVDRIYLLSQQEYYVTCSHHLNAIILKWGLPVQYS</sequence>
<protein>
    <submittedName>
        <fullName evidence="1">Uncharacterized protein</fullName>
    </submittedName>
</protein>
<comment type="caution">
    <text evidence="1">The sequence shown here is derived from an EMBL/GenBank/DDBJ whole genome shotgun (WGS) entry which is preliminary data.</text>
</comment>
<reference evidence="1 2" key="1">
    <citation type="journal article" date="2022" name="Genome Biol. Evol.">
        <title>Host diet, physiology and behaviors set the stage for Lachnospiraceae cladogenesis.</title>
        <authorList>
            <person name="Vera-Ponce De Leon A."/>
            <person name="Schneider M."/>
            <person name="Jahnes B.C."/>
            <person name="Sadowski V."/>
            <person name="Camuy-Velez L.A."/>
            <person name="Duan J."/>
            <person name="Sabree Z.L."/>
        </authorList>
    </citation>
    <scope>NUCLEOTIDE SEQUENCE [LARGE SCALE GENOMIC DNA]</scope>
    <source>
        <strain evidence="1 2">PAL113</strain>
    </source>
</reference>
<keyword evidence="2" id="KW-1185">Reference proteome</keyword>
<evidence type="ECO:0000313" key="2">
    <source>
        <dbReference type="Proteomes" id="UP001523566"/>
    </source>
</evidence>
<proteinExistence type="predicted"/>
<gene>
    <name evidence="1" type="ORF">NK125_14790</name>
</gene>
<organism evidence="1 2">
    <name type="scientific">Aequitasia blattaphilus</name>
    <dbReference type="NCBI Taxonomy" id="2949332"/>
    <lineage>
        <taxon>Bacteria</taxon>
        <taxon>Bacillati</taxon>
        <taxon>Bacillota</taxon>
        <taxon>Clostridia</taxon>
        <taxon>Lachnospirales</taxon>
        <taxon>Lachnospiraceae</taxon>
        <taxon>Aequitasia</taxon>
    </lineage>
</organism>